<dbReference type="EMBL" id="BLXT01005617">
    <property type="protein sequence ID" value="GFO24483.1"/>
    <property type="molecule type" value="Genomic_DNA"/>
</dbReference>
<dbReference type="GO" id="GO:0003824">
    <property type="term" value="F:catalytic activity"/>
    <property type="evidence" value="ECO:0007669"/>
    <property type="project" value="UniProtKB-KW"/>
</dbReference>
<dbReference type="Gene3D" id="3.30.70.270">
    <property type="match status" value="1"/>
</dbReference>
<accession>A0AAV4BZ59</accession>
<evidence type="ECO:0000259" key="2">
    <source>
        <dbReference type="Pfam" id="PF17919"/>
    </source>
</evidence>
<reference evidence="3 4" key="1">
    <citation type="journal article" date="2021" name="Elife">
        <title>Chloroplast acquisition without the gene transfer in kleptoplastic sea slugs, Plakobranchus ocellatus.</title>
        <authorList>
            <person name="Maeda T."/>
            <person name="Takahashi S."/>
            <person name="Yoshida T."/>
            <person name="Shimamura S."/>
            <person name="Takaki Y."/>
            <person name="Nagai Y."/>
            <person name="Toyoda A."/>
            <person name="Suzuki Y."/>
            <person name="Arimoto A."/>
            <person name="Ishii H."/>
            <person name="Satoh N."/>
            <person name="Nishiyama T."/>
            <person name="Hasebe M."/>
            <person name="Maruyama T."/>
            <person name="Minagawa J."/>
            <person name="Obokata J."/>
            <person name="Shigenobu S."/>
        </authorList>
    </citation>
    <scope>NUCLEOTIDE SEQUENCE [LARGE SCALE GENOMIC DNA]</scope>
</reference>
<keyword evidence="4" id="KW-1185">Reference proteome</keyword>
<dbReference type="InterPro" id="IPR050951">
    <property type="entry name" value="Retrovirus_Pol_polyprotein"/>
</dbReference>
<feature type="domain" description="Reverse transcriptase/retrotransposon-derived protein RNase H-like" evidence="2">
    <location>
        <begin position="31"/>
        <end position="118"/>
    </location>
</feature>
<dbReference type="Pfam" id="PF17919">
    <property type="entry name" value="RT_RNaseH_2"/>
    <property type="match status" value="1"/>
</dbReference>
<dbReference type="InterPro" id="IPR043128">
    <property type="entry name" value="Rev_trsase/Diguanyl_cyclase"/>
</dbReference>
<dbReference type="FunFam" id="3.30.70.270:FF:000020">
    <property type="entry name" value="Transposon Tf2-6 polyprotein-like Protein"/>
    <property type="match status" value="1"/>
</dbReference>
<proteinExistence type="predicted"/>
<keyword evidence="1" id="KW-0511">Multifunctional enzyme</keyword>
<dbReference type="InterPro" id="IPR041577">
    <property type="entry name" value="RT_RNaseH_2"/>
</dbReference>
<comment type="caution">
    <text evidence="3">The sequence shown here is derived from an EMBL/GenBank/DDBJ whole genome shotgun (WGS) entry which is preliminary data.</text>
</comment>
<dbReference type="Proteomes" id="UP000735302">
    <property type="component" value="Unassembled WGS sequence"/>
</dbReference>
<evidence type="ECO:0000313" key="3">
    <source>
        <dbReference type="EMBL" id="GFO24483.1"/>
    </source>
</evidence>
<dbReference type="PANTHER" id="PTHR37984:SF5">
    <property type="entry name" value="PROTEIN NYNRIN-LIKE"/>
    <property type="match status" value="1"/>
</dbReference>
<dbReference type="InterPro" id="IPR043502">
    <property type="entry name" value="DNA/RNA_pol_sf"/>
</dbReference>
<dbReference type="AlphaFoldDB" id="A0AAV4BZ59"/>
<protein>
    <submittedName>
        <fullName evidence="3">Transposon ty3-i Gag-Pol polyprotein</fullName>
    </submittedName>
</protein>
<organism evidence="3 4">
    <name type="scientific">Plakobranchus ocellatus</name>
    <dbReference type="NCBI Taxonomy" id="259542"/>
    <lineage>
        <taxon>Eukaryota</taxon>
        <taxon>Metazoa</taxon>
        <taxon>Spiralia</taxon>
        <taxon>Lophotrochozoa</taxon>
        <taxon>Mollusca</taxon>
        <taxon>Gastropoda</taxon>
        <taxon>Heterobranchia</taxon>
        <taxon>Euthyneura</taxon>
        <taxon>Panpulmonata</taxon>
        <taxon>Sacoglossa</taxon>
        <taxon>Placobranchoidea</taxon>
        <taxon>Plakobranchidae</taxon>
        <taxon>Plakobranchus</taxon>
    </lineage>
</organism>
<dbReference type="SUPFAM" id="SSF56672">
    <property type="entry name" value="DNA/RNA polymerases"/>
    <property type="match status" value="1"/>
</dbReference>
<evidence type="ECO:0000256" key="1">
    <source>
        <dbReference type="ARBA" id="ARBA00023268"/>
    </source>
</evidence>
<sequence>MVNYYSRFIKDLATTAEPLRRLTRKNVRFSWTAACQSAFDKIKNAIANSMRSFIFDPNAPTFVTTDASDVGLGAALSQTQQGREVPIAQISHTLQPRERSYAVNEKEALACVWACKTW</sequence>
<name>A0AAV4BZ59_9GAST</name>
<evidence type="ECO:0000313" key="4">
    <source>
        <dbReference type="Proteomes" id="UP000735302"/>
    </source>
</evidence>
<dbReference type="PANTHER" id="PTHR37984">
    <property type="entry name" value="PROTEIN CBG26694"/>
    <property type="match status" value="1"/>
</dbReference>
<gene>
    <name evidence="3" type="ORF">PoB_005098800</name>
</gene>